<dbReference type="FunFam" id="3.40.50.720:FF:000009">
    <property type="entry name" value="Fatty oxidation complex, alpha subunit"/>
    <property type="match status" value="1"/>
</dbReference>
<comment type="subcellular location">
    <subcellularLocation>
        <location evidence="3">Peroxisome</location>
    </subcellularLocation>
</comment>
<keyword evidence="13" id="KW-0511">Multifunctional enzyme</keyword>
<evidence type="ECO:0000256" key="15">
    <source>
        <dbReference type="ARBA" id="ARBA00023709"/>
    </source>
</evidence>
<keyword evidence="11" id="KW-0413">Isomerase</keyword>
<keyword evidence="8" id="KW-0520">NAD</keyword>
<dbReference type="Gene3D" id="3.90.226.10">
    <property type="entry name" value="2-enoyl-CoA Hydratase, Chain A, domain 1"/>
    <property type="match status" value="1"/>
</dbReference>
<dbReference type="GO" id="GO:0004165">
    <property type="term" value="F:delta(3)-delta(2)-enoyl-CoA isomerase activity"/>
    <property type="evidence" value="ECO:0007669"/>
    <property type="project" value="UniProtKB-EC"/>
</dbReference>
<dbReference type="InterPro" id="IPR001753">
    <property type="entry name" value="Enoyl-CoA_hydra/iso"/>
</dbReference>
<name>A0AAV3PR19_LITER</name>
<dbReference type="GO" id="GO:0008692">
    <property type="term" value="F:3-hydroxybutyryl-CoA epimerase activity"/>
    <property type="evidence" value="ECO:0007669"/>
    <property type="project" value="UniProtKB-EC"/>
</dbReference>
<dbReference type="SUPFAM" id="SSF51735">
    <property type="entry name" value="NAD(P)-binding Rossmann-fold domains"/>
    <property type="match status" value="1"/>
</dbReference>
<proteinExistence type="inferred from homology"/>
<feature type="domain" description="3-hydroxyacyl-CoA dehydrogenase C-terminal" evidence="18">
    <location>
        <begin position="483"/>
        <end position="574"/>
    </location>
</feature>
<dbReference type="InterPro" id="IPR029045">
    <property type="entry name" value="ClpP/crotonase-like_dom_sf"/>
</dbReference>
<dbReference type="GO" id="GO:0005777">
    <property type="term" value="C:peroxisome"/>
    <property type="evidence" value="ECO:0007669"/>
    <property type="project" value="UniProtKB-SubCell"/>
</dbReference>
<evidence type="ECO:0000256" key="7">
    <source>
        <dbReference type="ARBA" id="ARBA00023002"/>
    </source>
</evidence>
<comment type="pathway">
    <text evidence="4">Lipid metabolism; fatty acid beta-oxidation.</text>
</comment>
<evidence type="ECO:0000256" key="17">
    <source>
        <dbReference type="RuleBase" id="RU003707"/>
    </source>
</evidence>
<dbReference type="GO" id="GO:0070403">
    <property type="term" value="F:NAD+ binding"/>
    <property type="evidence" value="ECO:0007669"/>
    <property type="project" value="InterPro"/>
</dbReference>
<evidence type="ECO:0000256" key="3">
    <source>
        <dbReference type="ARBA" id="ARBA00004275"/>
    </source>
</evidence>
<dbReference type="Gene3D" id="1.10.1040.50">
    <property type="match status" value="1"/>
</dbReference>
<dbReference type="SUPFAM" id="SSF52096">
    <property type="entry name" value="ClpP/crotonase"/>
    <property type="match status" value="1"/>
</dbReference>
<evidence type="ECO:0000256" key="8">
    <source>
        <dbReference type="ARBA" id="ARBA00023027"/>
    </source>
</evidence>
<organism evidence="20 21">
    <name type="scientific">Lithospermum erythrorhizon</name>
    <name type="common">Purple gromwell</name>
    <name type="synonym">Lithospermum officinale var. erythrorhizon</name>
    <dbReference type="NCBI Taxonomy" id="34254"/>
    <lineage>
        <taxon>Eukaryota</taxon>
        <taxon>Viridiplantae</taxon>
        <taxon>Streptophyta</taxon>
        <taxon>Embryophyta</taxon>
        <taxon>Tracheophyta</taxon>
        <taxon>Spermatophyta</taxon>
        <taxon>Magnoliopsida</taxon>
        <taxon>eudicotyledons</taxon>
        <taxon>Gunneridae</taxon>
        <taxon>Pentapetalae</taxon>
        <taxon>asterids</taxon>
        <taxon>lamiids</taxon>
        <taxon>Boraginales</taxon>
        <taxon>Boraginaceae</taxon>
        <taxon>Boraginoideae</taxon>
        <taxon>Lithospermeae</taxon>
        <taxon>Lithospermum</taxon>
    </lineage>
</organism>
<dbReference type="InterPro" id="IPR036291">
    <property type="entry name" value="NAD(P)-bd_dom_sf"/>
</dbReference>
<dbReference type="Pfam" id="PF00378">
    <property type="entry name" value="ECH_1"/>
    <property type="match status" value="1"/>
</dbReference>
<gene>
    <name evidence="20" type="ORF">LIER_37822</name>
</gene>
<evidence type="ECO:0000259" key="19">
    <source>
        <dbReference type="Pfam" id="PF02737"/>
    </source>
</evidence>
<evidence type="ECO:0000256" key="5">
    <source>
        <dbReference type="ARBA" id="ARBA00008750"/>
    </source>
</evidence>
<dbReference type="Proteomes" id="UP001454036">
    <property type="component" value="Unassembled WGS sequence"/>
</dbReference>
<dbReference type="CDD" id="cd06558">
    <property type="entry name" value="crotonase-like"/>
    <property type="match status" value="1"/>
</dbReference>
<evidence type="ECO:0000256" key="10">
    <source>
        <dbReference type="ARBA" id="ARBA00023140"/>
    </source>
</evidence>
<comment type="similarity">
    <text evidence="17">Belongs to the enoyl-CoA hydratase/isomerase family.</text>
</comment>
<evidence type="ECO:0000256" key="11">
    <source>
        <dbReference type="ARBA" id="ARBA00023235"/>
    </source>
</evidence>
<comment type="catalytic activity">
    <reaction evidence="16">
        <text>a 4-saturated-(3S)-3-hydroxyacyl-CoA = a (3E)-enoyl-CoA + H2O</text>
        <dbReference type="Rhea" id="RHEA:20724"/>
        <dbReference type="ChEBI" id="CHEBI:15377"/>
        <dbReference type="ChEBI" id="CHEBI:58521"/>
        <dbReference type="ChEBI" id="CHEBI:137480"/>
        <dbReference type="EC" id="4.2.1.17"/>
    </reaction>
</comment>
<evidence type="ECO:0000256" key="2">
    <source>
        <dbReference type="ARBA" id="ARBA00000765"/>
    </source>
</evidence>
<dbReference type="PANTHER" id="PTHR23309:SF9">
    <property type="entry name" value="PEROXISOMAL FATTY ACID BETA-OXIDATION MULTIFUNCTIONAL PROTEIN MFP2"/>
    <property type="match status" value="1"/>
</dbReference>
<comment type="similarity">
    <text evidence="5">In the N-terminal section; belongs to the enoyl-CoA hydratase/isomerase family.</text>
</comment>
<evidence type="ECO:0000256" key="6">
    <source>
        <dbReference type="ARBA" id="ARBA00022832"/>
    </source>
</evidence>
<dbReference type="Pfam" id="PF00725">
    <property type="entry name" value="3HCDH"/>
    <property type="match status" value="1"/>
</dbReference>
<evidence type="ECO:0000313" key="21">
    <source>
        <dbReference type="Proteomes" id="UP001454036"/>
    </source>
</evidence>
<evidence type="ECO:0000256" key="1">
    <source>
        <dbReference type="ARBA" id="ARBA00000452"/>
    </source>
</evidence>
<accession>A0AAV3PR19</accession>
<evidence type="ECO:0000259" key="18">
    <source>
        <dbReference type="Pfam" id="PF00725"/>
    </source>
</evidence>
<dbReference type="PROSITE" id="PS00166">
    <property type="entry name" value="ENOYL_COA_HYDRATASE"/>
    <property type="match status" value="1"/>
</dbReference>
<evidence type="ECO:0000256" key="4">
    <source>
        <dbReference type="ARBA" id="ARBA00005005"/>
    </source>
</evidence>
<dbReference type="GO" id="GO:0006635">
    <property type="term" value="P:fatty acid beta-oxidation"/>
    <property type="evidence" value="ECO:0007669"/>
    <property type="project" value="TreeGrafter"/>
</dbReference>
<feature type="domain" description="3-hydroxyacyl-CoA dehydrogenase NAD binding" evidence="19">
    <location>
        <begin position="302"/>
        <end position="478"/>
    </location>
</feature>
<comment type="catalytic activity">
    <reaction evidence="14">
        <text>(3S)-3-hydroxybutanoyl-CoA = (3R)-3-hydroxybutanoyl-CoA</text>
        <dbReference type="Rhea" id="RHEA:21760"/>
        <dbReference type="ChEBI" id="CHEBI:57315"/>
        <dbReference type="ChEBI" id="CHEBI:57316"/>
        <dbReference type="EC" id="5.1.2.3"/>
    </reaction>
</comment>
<keyword evidence="12" id="KW-0456">Lyase</keyword>
<reference evidence="20 21" key="1">
    <citation type="submission" date="2024-01" db="EMBL/GenBank/DDBJ databases">
        <title>The complete chloroplast genome sequence of Lithospermum erythrorhizon: insights into the phylogenetic relationship among Boraginaceae species and the maternal lineages of purple gromwells.</title>
        <authorList>
            <person name="Okada T."/>
            <person name="Watanabe K."/>
        </authorList>
    </citation>
    <scope>NUCLEOTIDE SEQUENCE [LARGE SCALE GENOMIC DNA]</scope>
</reference>
<dbReference type="EMBL" id="BAABME010018548">
    <property type="protein sequence ID" value="GAA0154207.1"/>
    <property type="molecule type" value="Genomic_DNA"/>
</dbReference>
<keyword evidence="10" id="KW-0576">Peroxisome</keyword>
<comment type="caution">
    <text evidence="20">The sequence shown here is derived from an EMBL/GenBank/DDBJ whole genome shotgun (WGS) entry which is preliminary data.</text>
</comment>
<evidence type="ECO:0000256" key="9">
    <source>
        <dbReference type="ARBA" id="ARBA00023098"/>
    </source>
</evidence>
<evidence type="ECO:0000256" key="16">
    <source>
        <dbReference type="ARBA" id="ARBA00023717"/>
    </source>
</evidence>
<dbReference type="InterPro" id="IPR006108">
    <property type="entry name" value="3HC_DH_C"/>
</dbReference>
<dbReference type="GO" id="GO:0003857">
    <property type="term" value="F:(3S)-3-hydroxyacyl-CoA dehydrogenase (NAD+) activity"/>
    <property type="evidence" value="ECO:0007669"/>
    <property type="project" value="TreeGrafter"/>
</dbReference>
<comment type="catalytic activity">
    <reaction evidence="1">
        <text>a (3Z)-enoyl-CoA = a 4-saturated (2E)-enoyl-CoA</text>
        <dbReference type="Rhea" id="RHEA:45900"/>
        <dbReference type="ChEBI" id="CHEBI:85097"/>
        <dbReference type="ChEBI" id="CHEBI:85489"/>
        <dbReference type="EC" id="5.3.3.8"/>
    </reaction>
</comment>
<dbReference type="InterPro" id="IPR006176">
    <property type="entry name" value="3-OHacyl-CoA_DH_NAD-bd"/>
</dbReference>
<evidence type="ECO:0000256" key="14">
    <source>
        <dbReference type="ARBA" id="ARBA00023701"/>
    </source>
</evidence>
<protein>
    <submittedName>
        <fullName evidence="20">Dehydrogenase</fullName>
    </submittedName>
</protein>
<keyword evidence="9" id="KW-0443">Lipid metabolism</keyword>
<dbReference type="Pfam" id="PF02737">
    <property type="entry name" value="3HCDH_N"/>
    <property type="match status" value="1"/>
</dbReference>
<dbReference type="InterPro" id="IPR008927">
    <property type="entry name" value="6-PGluconate_DH-like_C_sf"/>
</dbReference>
<dbReference type="GO" id="GO:0004300">
    <property type="term" value="F:enoyl-CoA hydratase activity"/>
    <property type="evidence" value="ECO:0007669"/>
    <property type="project" value="UniProtKB-EC"/>
</dbReference>
<dbReference type="PANTHER" id="PTHR23309">
    <property type="entry name" value="3-HYDROXYACYL-COA DEHYROGENASE"/>
    <property type="match status" value="1"/>
</dbReference>
<evidence type="ECO:0000313" key="20">
    <source>
        <dbReference type="EMBL" id="GAA0154207.1"/>
    </source>
</evidence>
<sequence length="701" mass="77614">MVGEDGVAIITINNPPLNLLSMDVMISLKESIEEASSRDDVKAIVLTGRNGKFSAGFQLTTFGNKERIKSSRELGYMSIEVVTGIIEACRKPLVAAIEGPSFGGGLEIALACHARISTSTAQLGLTELQYGILPGFGGTQRLPRLVGLSKALEMILTSKRVNGNEAQLLGLVDVIVPSYELLSTAREWALDIQNCRRPWAVSLFRTDRLSPLSEARTICRSARDLVQKQSPNLIHLLLCIDVIEEGIVNGPLWGLWKEAEALQELRQSNTCRSLIHIFFAQRQIRKIPGITDKGLRTREINKIAIISAGVVGSMIASALILRKFHVILKEEDEVSLLNGIKLVEDNLHRWATIGKISSQMLENSITFLDGVVSYDHFKDVDLVIETTSDTLLKQQIFADLEAYCSQQCILACSTSNINVNLLGEKTKSSNRIVGLHFMSPAPGLPLLEIVYTEKTSPQVIVDLMGFSSKLGKTPVVLQSFTGIVNRMLCLYFQAALFLIDYGIDVYQIDQALTTFGMQFGPFRMIDLLGLGISAAQITQFVECFPGRSYNSILIPIMQENGCEGESNRKGFYVYDDQLQAAANKMISVYISRVRNRCDEVESRIMKFSAEEISEMVLFPVVNETYRIIGDGVSIRDSDLDVASLGMGFPAYRGGVVYWSNVLGHEYICSKLLAWSKMHSNFFEPCPYLAKQVNKTASKSQL</sequence>
<keyword evidence="21" id="KW-1185">Reference proteome</keyword>
<comment type="catalytic activity">
    <reaction evidence="2">
        <text>a (3E)-enoyl-CoA = a 4-saturated (2E)-enoyl-CoA</text>
        <dbReference type="Rhea" id="RHEA:45228"/>
        <dbReference type="ChEBI" id="CHEBI:58521"/>
        <dbReference type="ChEBI" id="CHEBI:85097"/>
        <dbReference type="EC" id="5.3.3.8"/>
    </reaction>
</comment>
<dbReference type="SUPFAM" id="SSF48179">
    <property type="entry name" value="6-phosphogluconate dehydrogenase C-terminal domain-like"/>
    <property type="match status" value="2"/>
</dbReference>
<dbReference type="InterPro" id="IPR018376">
    <property type="entry name" value="Enoyl-CoA_hyd/isom_CS"/>
</dbReference>
<keyword evidence="6" id="KW-0276">Fatty acid metabolism</keyword>
<evidence type="ECO:0000256" key="13">
    <source>
        <dbReference type="ARBA" id="ARBA00023268"/>
    </source>
</evidence>
<comment type="catalytic activity">
    <reaction evidence="15">
        <text>a (3S)-3-hydroxyacyl-CoA = a (2E)-enoyl-CoA + H2O</text>
        <dbReference type="Rhea" id="RHEA:16105"/>
        <dbReference type="ChEBI" id="CHEBI:15377"/>
        <dbReference type="ChEBI" id="CHEBI:57318"/>
        <dbReference type="ChEBI" id="CHEBI:58856"/>
        <dbReference type="EC" id="4.2.1.17"/>
    </reaction>
</comment>
<dbReference type="Gene3D" id="3.40.50.720">
    <property type="entry name" value="NAD(P)-binding Rossmann-like Domain"/>
    <property type="match status" value="1"/>
</dbReference>
<evidence type="ECO:0000256" key="12">
    <source>
        <dbReference type="ARBA" id="ARBA00023239"/>
    </source>
</evidence>
<keyword evidence="7" id="KW-0560">Oxidoreductase</keyword>
<dbReference type="AlphaFoldDB" id="A0AAV3PR19"/>